<evidence type="ECO:0000256" key="3">
    <source>
        <dbReference type="ARBA" id="ARBA00023125"/>
    </source>
</evidence>
<dbReference type="AlphaFoldDB" id="A0A1V9DHI4"/>
<evidence type="ECO:0000313" key="6">
    <source>
        <dbReference type="EMBL" id="OQP33317.1"/>
    </source>
</evidence>
<keyword evidence="2" id="KW-0805">Transcription regulation</keyword>
<evidence type="ECO:0000256" key="1">
    <source>
        <dbReference type="ARBA" id="ARBA00009437"/>
    </source>
</evidence>
<dbReference type="GO" id="GO:0006351">
    <property type="term" value="P:DNA-templated transcription"/>
    <property type="evidence" value="ECO:0007669"/>
    <property type="project" value="TreeGrafter"/>
</dbReference>
<evidence type="ECO:0000256" key="4">
    <source>
        <dbReference type="ARBA" id="ARBA00023163"/>
    </source>
</evidence>
<dbReference type="Gene3D" id="3.40.190.290">
    <property type="match status" value="1"/>
</dbReference>
<proteinExistence type="inferred from homology"/>
<dbReference type="InterPro" id="IPR005119">
    <property type="entry name" value="LysR_subst-bd"/>
</dbReference>
<evidence type="ECO:0000256" key="2">
    <source>
        <dbReference type="ARBA" id="ARBA00023015"/>
    </source>
</evidence>
<dbReference type="OrthoDB" id="9813056at2"/>
<dbReference type="Pfam" id="PF03466">
    <property type="entry name" value="LysR_substrate"/>
    <property type="match status" value="1"/>
</dbReference>
<dbReference type="InterPro" id="IPR058163">
    <property type="entry name" value="LysR-type_TF_proteobact-type"/>
</dbReference>
<gene>
    <name evidence="6" type="ORF">B2J69_12265</name>
</gene>
<evidence type="ECO:0000259" key="5">
    <source>
        <dbReference type="PROSITE" id="PS50931"/>
    </source>
</evidence>
<accession>A0A1V9DHI4</accession>
<dbReference type="SUPFAM" id="SSF46785">
    <property type="entry name" value="Winged helix' DNA-binding domain"/>
    <property type="match status" value="1"/>
</dbReference>
<dbReference type="FunFam" id="1.10.10.10:FF:000001">
    <property type="entry name" value="LysR family transcriptional regulator"/>
    <property type="match status" value="1"/>
</dbReference>
<comment type="similarity">
    <text evidence="1">Belongs to the LysR transcriptional regulatory family.</text>
</comment>
<dbReference type="GO" id="GO:0043565">
    <property type="term" value="F:sequence-specific DNA binding"/>
    <property type="evidence" value="ECO:0007669"/>
    <property type="project" value="TreeGrafter"/>
</dbReference>
<comment type="caution">
    <text evidence="6">The sequence shown here is derived from an EMBL/GenBank/DDBJ whole genome shotgun (WGS) entry which is preliminary data.</text>
</comment>
<protein>
    <submittedName>
        <fullName evidence="6">LysR family transcriptional regulator</fullName>
    </submittedName>
</protein>
<dbReference type="EMBL" id="MWUE01000017">
    <property type="protein sequence ID" value="OQP33317.1"/>
    <property type="molecule type" value="Genomic_DNA"/>
</dbReference>
<dbReference type="InterPro" id="IPR036388">
    <property type="entry name" value="WH-like_DNA-bd_sf"/>
</dbReference>
<dbReference type="RefSeq" id="WP_081139570.1">
    <property type="nucleotide sequence ID" value="NZ_MWUE01000017.1"/>
</dbReference>
<dbReference type="PANTHER" id="PTHR30537:SF1">
    <property type="entry name" value="HTH-TYPE TRANSCRIPTIONAL REGULATOR PGRR"/>
    <property type="match status" value="1"/>
</dbReference>
<evidence type="ECO:0000313" key="7">
    <source>
        <dbReference type="Proteomes" id="UP000192769"/>
    </source>
</evidence>
<dbReference type="PROSITE" id="PS50931">
    <property type="entry name" value="HTH_LYSR"/>
    <property type="match status" value="1"/>
</dbReference>
<dbReference type="SUPFAM" id="SSF53850">
    <property type="entry name" value="Periplasmic binding protein-like II"/>
    <property type="match status" value="1"/>
</dbReference>
<feature type="domain" description="HTH lysR-type" evidence="5">
    <location>
        <begin position="4"/>
        <end position="61"/>
    </location>
</feature>
<reference evidence="6 7" key="1">
    <citation type="submission" date="2017-02" db="EMBL/GenBank/DDBJ databases">
        <title>Whole genome shotgun sequence of Pantoea agglomerans strain AS1 isolated from a cycad, Zamia floridana in Central Florida, USA.</title>
        <authorList>
            <person name="Lata P."/>
            <person name="Govindarajan S."/>
            <person name="Qi F."/>
            <person name="Li J.-L."/>
            <person name="Maurya S.K."/>
            <person name="Sahoo M.K."/>
        </authorList>
    </citation>
    <scope>NUCLEOTIDE SEQUENCE [LARGE SCALE GENOMIC DNA]</scope>
    <source>
        <strain evidence="6 7">AS1</strain>
    </source>
</reference>
<dbReference type="GO" id="GO:0003700">
    <property type="term" value="F:DNA-binding transcription factor activity"/>
    <property type="evidence" value="ECO:0007669"/>
    <property type="project" value="InterPro"/>
</dbReference>
<sequence>MKRPSWNELQIFLTLAEQKNFRRAADLLGMKPSSLSHALKSLEAQLQVTLFNRTTRSVALTEAGKAFYRRVLPLQQEMDDVLSSVTAMGSEQGGTLRINGSDAALALLMEKVLFDFMARYPGIELDLVVDNRLSDIVAEGFDAGIRLYEDIPQDMVAVRLSGPVRFLTVASPAYLEQAPPLSTPQQLMQHRCIRQRLPSGKRYAWEYARGDEALSLAVPGRLMLNNSVLMAQAASRGQGVAYLPELYARDYLAAGTLIQVLDDWSVASQGLFLYFPHNRHLSQAMQVFLESVRAQRLA</sequence>
<dbReference type="InterPro" id="IPR036390">
    <property type="entry name" value="WH_DNA-bd_sf"/>
</dbReference>
<name>A0A1V9DHI4_9GAMM</name>
<dbReference type="Proteomes" id="UP000192769">
    <property type="component" value="Unassembled WGS sequence"/>
</dbReference>
<organism evidence="6 7">
    <name type="scientific">Pantoea latae</name>
    <dbReference type="NCBI Taxonomy" id="1964541"/>
    <lineage>
        <taxon>Bacteria</taxon>
        <taxon>Pseudomonadati</taxon>
        <taxon>Pseudomonadota</taxon>
        <taxon>Gammaproteobacteria</taxon>
        <taxon>Enterobacterales</taxon>
        <taxon>Erwiniaceae</taxon>
        <taxon>Pantoea</taxon>
    </lineage>
</organism>
<dbReference type="Gene3D" id="1.10.10.10">
    <property type="entry name" value="Winged helix-like DNA-binding domain superfamily/Winged helix DNA-binding domain"/>
    <property type="match status" value="1"/>
</dbReference>
<dbReference type="InterPro" id="IPR000847">
    <property type="entry name" value="LysR_HTH_N"/>
</dbReference>
<dbReference type="Pfam" id="PF00126">
    <property type="entry name" value="HTH_1"/>
    <property type="match status" value="1"/>
</dbReference>
<dbReference type="CDD" id="cd08474">
    <property type="entry name" value="PBP2_CrgA_like_5"/>
    <property type="match status" value="1"/>
</dbReference>
<keyword evidence="7" id="KW-1185">Reference proteome</keyword>
<keyword evidence="3" id="KW-0238">DNA-binding</keyword>
<dbReference type="PANTHER" id="PTHR30537">
    <property type="entry name" value="HTH-TYPE TRANSCRIPTIONAL REGULATOR"/>
    <property type="match status" value="1"/>
</dbReference>
<keyword evidence="4" id="KW-0804">Transcription</keyword>